<sequence length="529" mass="57167">MDLLSAASQVVQAGLTIKNSFDQLNENDRDLVELASNLLNSIEQLEQLIRANQHELDMPEHIQDLSTLQSELQRVFDYCEEKHKNRRTGIFRAMDTCAAVDVSHKIQKLQQKVSGLYQHFQLLITSRIYQRLARLDAKVDAHFASLEERMGNSEFQTGKESALQRTTPNVVGSWKKSGHTIPFPSPGSIGSSQSLSSSPLSKPPTTSKYVPSRVSQSRTPTLQFPQRDLVAKFGLSLPSQPTPCPPMSGNELGDMAAKAGRTISKPTPSLDKSQLLNPRPPQTLSTFQNARTEAQLGLLARTTAPTRNPRPSLDKAKLESLLHSISTPTPHLPRLSPHDPLIAKILANLDSTKPSGTPPLPLPSPHDPLIAKILANLDGTKPSGTPPLPRTSPHDPLIAKILANLDSTKPSGTPPLPLPSPHDPLIAKILANLDGNKPSGTPPLPRPSPHDPLIAKILADLDGAKPSGTPPLPRPSPHDPLLSKILADLDGTKPSGTPPPPRPSPRNPLIDKFLADLRGTKPSGTTPHM</sequence>
<name>A0A067PQB5_9AGAM</name>
<reference evidence="3" key="1">
    <citation type="journal article" date="2014" name="Proc. Natl. Acad. Sci. U.S.A.">
        <title>Extensive sampling of basidiomycete genomes demonstrates inadequacy of the white-rot/brown-rot paradigm for wood decay fungi.</title>
        <authorList>
            <person name="Riley R."/>
            <person name="Salamov A.A."/>
            <person name="Brown D.W."/>
            <person name="Nagy L.G."/>
            <person name="Floudas D."/>
            <person name="Held B.W."/>
            <person name="Levasseur A."/>
            <person name="Lombard V."/>
            <person name="Morin E."/>
            <person name="Otillar R."/>
            <person name="Lindquist E.A."/>
            <person name="Sun H."/>
            <person name="LaButti K.M."/>
            <person name="Schmutz J."/>
            <person name="Jabbour D."/>
            <person name="Luo H."/>
            <person name="Baker S.E."/>
            <person name="Pisabarro A.G."/>
            <person name="Walton J.D."/>
            <person name="Blanchette R.A."/>
            <person name="Henrissat B."/>
            <person name="Martin F."/>
            <person name="Cullen D."/>
            <person name="Hibbett D.S."/>
            <person name="Grigoriev I.V."/>
        </authorList>
    </citation>
    <scope>NUCLEOTIDE SEQUENCE [LARGE SCALE GENOMIC DNA]</scope>
    <source>
        <strain evidence="3">MUCL 33604</strain>
    </source>
</reference>
<dbReference type="Proteomes" id="UP000027265">
    <property type="component" value="Unassembled WGS sequence"/>
</dbReference>
<dbReference type="STRING" id="933084.A0A067PQB5"/>
<feature type="compositionally biased region" description="Pro residues" evidence="1">
    <location>
        <begin position="496"/>
        <end position="506"/>
    </location>
</feature>
<evidence type="ECO:0000313" key="3">
    <source>
        <dbReference type="Proteomes" id="UP000027265"/>
    </source>
</evidence>
<accession>A0A067PQB5</accession>
<dbReference type="EMBL" id="KL197733">
    <property type="protein sequence ID" value="KDQ53497.1"/>
    <property type="molecule type" value="Genomic_DNA"/>
</dbReference>
<feature type="compositionally biased region" description="Low complexity" evidence="1">
    <location>
        <begin position="186"/>
        <end position="208"/>
    </location>
</feature>
<dbReference type="PRINTS" id="PR01217">
    <property type="entry name" value="PRICHEXTENSN"/>
</dbReference>
<dbReference type="HOGENOM" id="CLU_514882_0_0_1"/>
<dbReference type="OrthoDB" id="10673901at2759"/>
<organism evidence="2 3">
    <name type="scientific">Jaapia argillacea MUCL 33604</name>
    <dbReference type="NCBI Taxonomy" id="933084"/>
    <lineage>
        <taxon>Eukaryota</taxon>
        <taxon>Fungi</taxon>
        <taxon>Dikarya</taxon>
        <taxon>Basidiomycota</taxon>
        <taxon>Agaricomycotina</taxon>
        <taxon>Agaricomycetes</taxon>
        <taxon>Agaricomycetidae</taxon>
        <taxon>Jaapiales</taxon>
        <taxon>Jaapiaceae</taxon>
        <taxon>Jaapia</taxon>
    </lineage>
</organism>
<gene>
    <name evidence="2" type="ORF">JAAARDRAFT_61212</name>
</gene>
<feature type="region of interest" description="Disordered" evidence="1">
    <location>
        <begin position="432"/>
        <end position="510"/>
    </location>
</feature>
<keyword evidence="3" id="KW-1185">Reference proteome</keyword>
<dbReference type="InParanoid" id="A0A067PQB5"/>
<protein>
    <submittedName>
        <fullName evidence="2">Uncharacterized protein</fullName>
    </submittedName>
</protein>
<evidence type="ECO:0000256" key="1">
    <source>
        <dbReference type="SAM" id="MobiDB-lite"/>
    </source>
</evidence>
<proteinExistence type="predicted"/>
<feature type="compositionally biased region" description="Polar residues" evidence="1">
    <location>
        <begin position="153"/>
        <end position="170"/>
    </location>
</feature>
<evidence type="ECO:0000313" key="2">
    <source>
        <dbReference type="EMBL" id="KDQ53497.1"/>
    </source>
</evidence>
<dbReference type="InterPro" id="IPR059179">
    <property type="entry name" value="MLKL-like_MCAfunc"/>
</dbReference>
<dbReference type="AlphaFoldDB" id="A0A067PQB5"/>
<dbReference type="CDD" id="cd21037">
    <property type="entry name" value="MLKL_NTD"/>
    <property type="match status" value="1"/>
</dbReference>
<feature type="region of interest" description="Disordered" evidence="1">
    <location>
        <begin position="152"/>
        <end position="220"/>
    </location>
</feature>